<proteinExistence type="inferred from homology"/>
<accession>A0A6A6X6Q5</accession>
<evidence type="ECO:0000256" key="1">
    <source>
        <dbReference type="ARBA" id="ARBA00038376"/>
    </source>
</evidence>
<dbReference type="Proteomes" id="UP000799757">
    <property type="component" value="Unassembled WGS sequence"/>
</dbReference>
<dbReference type="SUPFAM" id="SSF51735">
    <property type="entry name" value="NAD(P)-binding Rossmann-fold domains"/>
    <property type="match status" value="1"/>
</dbReference>
<organism evidence="3 4">
    <name type="scientific">Melanomma pulvis-pyrius CBS 109.77</name>
    <dbReference type="NCBI Taxonomy" id="1314802"/>
    <lineage>
        <taxon>Eukaryota</taxon>
        <taxon>Fungi</taxon>
        <taxon>Dikarya</taxon>
        <taxon>Ascomycota</taxon>
        <taxon>Pezizomycotina</taxon>
        <taxon>Dothideomycetes</taxon>
        <taxon>Pleosporomycetidae</taxon>
        <taxon>Pleosporales</taxon>
        <taxon>Melanommataceae</taxon>
        <taxon>Melanomma</taxon>
    </lineage>
</organism>
<dbReference type="Gene3D" id="3.40.50.720">
    <property type="entry name" value="NAD(P)-binding Rossmann-like Domain"/>
    <property type="match status" value="1"/>
</dbReference>
<dbReference type="OrthoDB" id="10250730at2759"/>
<dbReference type="EMBL" id="MU001999">
    <property type="protein sequence ID" value="KAF2791844.1"/>
    <property type="molecule type" value="Genomic_DNA"/>
</dbReference>
<name>A0A6A6X6Q5_9PLEO</name>
<dbReference type="InterPro" id="IPR036291">
    <property type="entry name" value="NAD(P)-bd_dom_sf"/>
</dbReference>
<dbReference type="AlphaFoldDB" id="A0A6A6X6Q5"/>
<keyword evidence="4" id="KW-1185">Reference proteome</keyword>
<sequence>MTSSNPLKVGVIGPAGFGGSYLCVELLNRGHTVIGLSRQPQKLGSHPRYIPRPVDIDNVSISELAQQFEGIDVLVSEYGPHTAGADALLYMPFLETVRKIILAVKQSPVQYFLFVGGAGSLHVPGTVECCVDHPDFFMAYRRAIATSEAHIVYMEERLGIMGTALREYRNARIAEREGKATGEDLKKIAEYEAGIKAKDKATDFIKAGRTAFMFFDGNTSFQWSFVSPSALYRPGKRTGKYEIAVDNMVLEGEQKEGESVFEGRLTGISVADMAIAIADEVENRELVYKHWSASGDISEDKPAPAYLTLEAVEGGSK</sequence>
<dbReference type="InterPro" id="IPR051606">
    <property type="entry name" value="Polyketide_Oxido-like"/>
</dbReference>
<comment type="similarity">
    <text evidence="1">Belongs to the avfA family.</text>
</comment>
<dbReference type="PANTHER" id="PTHR43355:SF2">
    <property type="entry name" value="FLAVIN REDUCTASE (NADPH)"/>
    <property type="match status" value="1"/>
</dbReference>
<gene>
    <name evidence="3" type="ORF">K505DRAFT_308758</name>
</gene>
<dbReference type="InterPro" id="IPR016040">
    <property type="entry name" value="NAD(P)-bd_dom"/>
</dbReference>
<dbReference type="Pfam" id="PF13460">
    <property type="entry name" value="NAD_binding_10"/>
    <property type="match status" value="1"/>
</dbReference>
<reference evidence="3" key="1">
    <citation type="journal article" date="2020" name="Stud. Mycol.">
        <title>101 Dothideomycetes genomes: a test case for predicting lifestyles and emergence of pathogens.</title>
        <authorList>
            <person name="Haridas S."/>
            <person name="Albert R."/>
            <person name="Binder M."/>
            <person name="Bloem J."/>
            <person name="Labutti K."/>
            <person name="Salamov A."/>
            <person name="Andreopoulos B."/>
            <person name="Baker S."/>
            <person name="Barry K."/>
            <person name="Bills G."/>
            <person name="Bluhm B."/>
            <person name="Cannon C."/>
            <person name="Castanera R."/>
            <person name="Culley D."/>
            <person name="Daum C."/>
            <person name="Ezra D."/>
            <person name="Gonzalez J."/>
            <person name="Henrissat B."/>
            <person name="Kuo A."/>
            <person name="Liang C."/>
            <person name="Lipzen A."/>
            <person name="Lutzoni F."/>
            <person name="Magnuson J."/>
            <person name="Mondo S."/>
            <person name="Nolan M."/>
            <person name="Ohm R."/>
            <person name="Pangilinan J."/>
            <person name="Park H.-J."/>
            <person name="Ramirez L."/>
            <person name="Alfaro M."/>
            <person name="Sun H."/>
            <person name="Tritt A."/>
            <person name="Yoshinaga Y."/>
            <person name="Zwiers L.-H."/>
            <person name="Turgeon B."/>
            <person name="Goodwin S."/>
            <person name="Spatafora J."/>
            <person name="Crous P."/>
            <person name="Grigoriev I."/>
        </authorList>
    </citation>
    <scope>NUCLEOTIDE SEQUENCE</scope>
    <source>
        <strain evidence="3">CBS 109.77</strain>
    </source>
</reference>
<dbReference type="PANTHER" id="PTHR43355">
    <property type="entry name" value="FLAVIN REDUCTASE (NADPH)"/>
    <property type="match status" value="1"/>
</dbReference>
<protein>
    <recommendedName>
        <fullName evidence="2">NAD(P)-binding domain-containing protein</fullName>
    </recommendedName>
</protein>
<evidence type="ECO:0000313" key="4">
    <source>
        <dbReference type="Proteomes" id="UP000799757"/>
    </source>
</evidence>
<evidence type="ECO:0000259" key="2">
    <source>
        <dbReference type="Pfam" id="PF13460"/>
    </source>
</evidence>
<evidence type="ECO:0000313" key="3">
    <source>
        <dbReference type="EMBL" id="KAF2791844.1"/>
    </source>
</evidence>
<feature type="domain" description="NAD(P)-binding" evidence="2">
    <location>
        <begin position="16"/>
        <end position="143"/>
    </location>
</feature>
<dbReference type="GO" id="GO:0016646">
    <property type="term" value="F:oxidoreductase activity, acting on the CH-NH group of donors, NAD or NADP as acceptor"/>
    <property type="evidence" value="ECO:0007669"/>
    <property type="project" value="TreeGrafter"/>
</dbReference>